<dbReference type="InterPro" id="IPR032801">
    <property type="entry name" value="PXL2A/B/C"/>
</dbReference>
<evidence type="ECO:0000313" key="3">
    <source>
        <dbReference type="Proteomes" id="UP000314986"/>
    </source>
</evidence>
<dbReference type="SUPFAM" id="SSF52833">
    <property type="entry name" value="Thioredoxin-like"/>
    <property type="match status" value="1"/>
</dbReference>
<dbReference type="Gene3D" id="3.40.30.10">
    <property type="entry name" value="Glutaredoxin"/>
    <property type="match status" value="1"/>
</dbReference>
<dbReference type="EMBL" id="JW872735">
    <property type="protein sequence ID" value="AFP05253.1"/>
    <property type="molecule type" value="mRNA"/>
</dbReference>
<evidence type="ECO:0000313" key="2">
    <source>
        <dbReference type="Ensembl" id="ENSCMIP00000006316.1"/>
    </source>
</evidence>
<protein>
    <submittedName>
        <fullName evidence="1">Selenoprotein L</fullName>
    </submittedName>
</protein>
<name>V9L2L5_CALMI</name>
<dbReference type="Proteomes" id="UP000314986">
    <property type="component" value="Unassembled WGS sequence"/>
</dbReference>
<dbReference type="STRING" id="7868.ENSCMIP00000006316"/>
<reference evidence="3" key="2">
    <citation type="journal article" date="2007" name="PLoS Biol.">
        <title>Survey sequencing and comparative analysis of the elephant shark (Callorhinchus milii) genome.</title>
        <authorList>
            <person name="Venkatesh B."/>
            <person name="Kirkness E.F."/>
            <person name="Loh Y.H."/>
            <person name="Halpern A.L."/>
            <person name="Lee A.P."/>
            <person name="Johnson J."/>
            <person name="Dandona N."/>
            <person name="Viswanathan L.D."/>
            <person name="Tay A."/>
            <person name="Venter J.C."/>
            <person name="Strausberg R.L."/>
            <person name="Brenner S."/>
        </authorList>
    </citation>
    <scope>NUCLEOTIDE SEQUENCE [LARGE SCALE GENOMIC DNA]</scope>
</reference>
<reference evidence="3" key="1">
    <citation type="journal article" date="2006" name="Science">
        <title>Ancient noncoding elements conserved in the human genome.</title>
        <authorList>
            <person name="Venkatesh B."/>
            <person name="Kirkness E.F."/>
            <person name="Loh Y.H."/>
            <person name="Halpern A.L."/>
            <person name="Lee A.P."/>
            <person name="Johnson J."/>
            <person name="Dandona N."/>
            <person name="Viswanathan L.D."/>
            <person name="Tay A."/>
            <person name="Venter J.C."/>
            <person name="Strausberg R.L."/>
            <person name="Brenner S."/>
        </authorList>
    </citation>
    <scope>NUCLEOTIDE SEQUENCE [LARGE SCALE GENOMIC DNA]</scope>
</reference>
<proteinExistence type="evidence at transcript level"/>
<keyword evidence="3" id="KW-1185">Reference proteome</keyword>
<dbReference type="Pfam" id="PF13911">
    <property type="entry name" value="AhpC-TSA_2"/>
    <property type="match status" value="1"/>
</dbReference>
<dbReference type="GeneTree" id="ENSGT00600000085656"/>
<evidence type="ECO:0000313" key="1">
    <source>
        <dbReference type="EMBL" id="AFP05253.1"/>
    </source>
</evidence>
<reference evidence="2" key="4">
    <citation type="submission" date="2025-05" db="UniProtKB">
        <authorList>
            <consortium name="Ensembl"/>
        </authorList>
    </citation>
    <scope>IDENTIFICATION</scope>
</reference>
<sequence>MNSKSLLDAVPIKVIVISFGCQEGALRWLQETGCQYNMLLDPSRKLYHAFGLGISVEKVWNVNVLNYYAEQKVASRPLPKQFENIIDDPHQLGGDFGLDQNGKVIFFHPSQSSTDRPSLSEILSALL</sequence>
<dbReference type="Ensembl" id="ENSCMIT00000006526.1">
    <property type="protein sequence ID" value="ENSCMIP00000006316.1"/>
    <property type="gene ID" value="ENSCMIG00000003618.1"/>
</dbReference>
<dbReference type="OMA" id="ADNMEFP"/>
<dbReference type="InterPro" id="IPR036249">
    <property type="entry name" value="Thioredoxin-like_sf"/>
</dbReference>
<dbReference type="AlphaFoldDB" id="V9L2L5"/>
<organism evidence="1">
    <name type="scientific">Callorhinchus milii</name>
    <name type="common">Ghost shark</name>
    <dbReference type="NCBI Taxonomy" id="7868"/>
    <lineage>
        <taxon>Eukaryota</taxon>
        <taxon>Metazoa</taxon>
        <taxon>Chordata</taxon>
        <taxon>Craniata</taxon>
        <taxon>Vertebrata</taxon>
        <taxon>Chondrichthyes</taxon>
        <taxon>Holocephali</taxon>
        <taxon>Chimaeriformes</taxon>
        <taxon>Callorhinchidae</taxon>
        <taxon>Callorhinchus</taxon>
    </lineage>
</organism>
<reference evidence="1 3" key="3">
    <citation type="journal article" date="2014" name="Nature">
        <title>Elephant shark genome provides unique insights into gnathostome evolution.</title>
        <authorList>
            <consortium name="International Elephant Shark Genome Sequencing Consortium"/>
            <person name="Venkatesh B."/>
            <person name="Lee A.P."/>
            <person name="Ravi V."/>
            <person name="Maurya A.K."/>
            <person name="Lian M.M."/>
            <person name="Swann J.B."/>
            <person name="Ohta Y."/>
            <person name="Flajnik M.F."/>
            <person name="Sutoh Y."/>
            <person name="Kasahara M."/>
            <person name="Hoon S."/>
            <person name="Gangu V."/>
            <person name="Roy S.W."/>
            <person name="Irimia M."/>
            <person name="Korzh V."/>
            <person name="Kondrychyn I."/>
            <person name="Lim Z.W."/>
            <person name="Tay B.H."/>
            <person name="Tohari S."/>
            <person name="Kong K.W."/>
            <person name="Ho S."/>
            <person name="Lorente-Galdos B."/>
            <person name="Quilez J."/>
            <person name="Marques-Bonet T."/>
            <person name="Raney B.J."/>
            <person name="Ingham P.W."/>
            <person name="Tay A."/>
            <person name="Hillier L.W."/>
            <person name="Minx P."/>
            <person name="Boehm T."/>
            <person name="Wilson R.K."/>
            <person name="Brenner S."/>
            <person name="Warren W.C."/>
        </authorList>
    </citation>
    <scope>NUCLEOTIDE SEQUENCE</scope>
    <source>
        <tissue evidence="1">Intestine</tissue>
    </source>
</reference>
<accession>V9L2L5</accession>